<comment type="subunit">
    <text evidence="8">Homodimer; disulfide-linked. Interacts with GFRA4 coreceptor and RET: forms a 2:2:2 ternary complex composed of PSPN ligand, GFRA4 and RET receptor.</text>
</comment>
<reference evidence="13" key="2">
    <citation type="submission" date="2025-08" db="UniProtKB">
        <authorList>
            <consortium name="Ensembl"/>
        </authorList>
    </citation>
    <scope>IDENTIFICATION</scope>
    <source>
        <strain evidence="13">Hereford</strain>
    </source>
</reference>
<evidence type="ECO:0000256" key="6">
    <source>
        <dbReference type="ARBA" id="ARBA00023157"/>
    </source>
</evidence>
<evidence type="ECO:0000256" key="1">
    <source>
        <dbReference type="ARBA" id="ARBA00004613"/>
    </source>
</evidence>
<evidence type="ECO:0000259" key="12">
    <source>
        <dbReference type="PROSITE" id="PS51362"/>
    </source>
</evidence>
<accession>A0AAA9TRH2</accession>
<keyword evidence="3" id="KW-0964">Secreted</keyword>
<dbReference type="GO" id="GO:0030971">
    <property type="term" value="F:receptor tyrosine kinase binding"/>
    <property type="evidence" value="ECO:0007669"/>
    <property type="project" value="InterPro"/>
</dbReference>
<keyword evidence="4" id="KW-0732">Signal</keyword>
<dbReference type="Ensembl" id="ENSBTAT00000125972.1">
    <property type="protein sequence ID" value="ENSBTAP00000100984.1"/>
    <property type="gene ID" value="ENSBTAG00000065591.1"/>
</dbReference>
<reference evidence="13" key="1">
    <citation type="submission" date="2018-03" db="EMBL/GenBank/DDBJ databases">
        <title>ARS-UCD1.2.</title>
        <authorList>
            <person name="Rosen B.D."/>
            <person name="Bickhart D.M."/>
            <person name="Koren S."/>
            <person name="Schnabel R.D."/>
            <person name="Hall R."/>
            <person name="Zimin A."/>
            <person name="Dreischer C."/>
            <person name="Schultheiss S."/>
            <person name="Schroeder S.G."/>
            <person name="Elsik C.G."/>
            <person name="Couldrey C."/>
            <person name="Liu G.E."/>
            <person name="Van Tassell C.P."/>
            <person name="Phillippy A.M."/>
            <person name="Smith T.P.L."/>
            <person name="Medrano J.F."/>
        </authorList>
    </citation>
    <scope>NUCLEOTIDE SEQUENCE [LARGE SCALE GENOMIC DNA]</scope>
    <source>
        <strain evidence="13">Hereford</strain>
    </source>
</reference>
<dbReference type="GO" id="GO:0005615">
    <property type="term" value="C:extracellular space"/>
    <property type="evidence" value="ECO:0007669"/>
    <property type="project" value="UniProtKB-ARBA"/>
</dbReference>
<sequence length="230" mass="24849">WIPRQFTHLFPACTSALPGAQCGGYWAPVSCPRGEDPHWETHGAPQPSLQTAGRVLLGSLLLLILRLDFGGSQGAWEALVAERELSSEPAVDRETQRPQLGKDSRNPACSPTRLCPDSACSQLPLVPTGARLRRALTSPCQLWSLSLPVAELGLGYTSEETVIFRYCAGSCPRGARTQHGLTLARLQGQGRAHGGPCCRPTRYADVTFLDDHHRWQRLPQLSAAACGCSG</sequence>
<dbReference type="GO" id="GO:0030116">
    <property type="term" value="F:glial cell-derived neurotrophic factor receptor binding"/>
    <property type="evidence" value="ECO:0007669"/>
    <property type="project" value="InterPro"/>
</dbReference>
<evidence type="ECO:0000256" key="7">
    <source>
        <dbReference type="ARBA" id="ARBA00056401"/>
    </source>
</evidence>
<dbReference type="InterPro" id="IPR029034">
    <property type="entry name" value="Cystine-knot_cytokine"/>
</dbReference>
<evidence type="ECO:0000256" key="10">
    <source>
        <dbReference type="RuleBase" id="RU000354"/>
    </source>
</evidence>
<protein>
    <recommendedName>
        <fullName evidence="9">Persephin</fullName>
    </recommendedName>
</protein>
<dbReference type="Gene3D" id="2.10.90.10">
    <property type="entry name" value="Cystine-knot cytokines"/>
    <property type="match status" value="1"/>
</dbReference>
<gene>
    <name evidence="13" type="primary">PSPN</name>
</gene>
<comment type="similarity">
    <text evidence="2">Belongs to the TGF-beta family. GDNF subfamily.</text>
</comment>
<evidence type="ECO:0000256" key="2">
    <source>
        <dbReference type="ARBA" id="ARBA00009832"/>
    </source>
</evidence>
<dbReference type="CDD" id="cd19382">
    <property type="entry name" value="TGF_beta_Persephin"/>
    <property type="match status" value="1"/>
</dbReference>
<keyword evidence="5 10" id="KW-0339">Growth factor</keyword>
<dbReference type="AlphaFoldDB" id="A0AAA9TRH2"/>
<evidence type="ECO:0000256" key="3">
    <source>
        <dbReference type="ARBA" id="ARBA00022525"/>
    </source>
</evidence>
<keyword evidence="6" id="KW-1015">Disulfide bond</keyword>
<evidence type="ECO:0000256" key="11">
    <source>
        <dbReference type="SAM" id="MobiDB-lite"/>
    </source>
</evidence>
<dbReference type="InterPro" id="IPR001839">
    <property type="entry name" value="TGF-b_C"/>
</dbReference>
<dbReference type="PROSITE" id="PS51362">
    <property type="entry name" value="TGF_BETA_2"/>
    <property type="match status" value="1"/>
</dbReference>
<dbReference type="GO" id="GO:0048731">
    <property type="term" value="P:system development"/>
    <property type="evidence" value="ECO:0007669"/>
    <property type="project" value="UniProtKB-ARBA"/>
</dbReference>
<proteinExistence type="inferred from homology"/>
<feature type="compositionally biased region" description="Basic and acidic residues" evidence="11">
    <location>
        <begin position="87"/>
        <end position="105"/>
    </location>
</feature>
<comment type="function">
    <text evidence="7">Growth factor that exhibits neurotrophic activity on mesencephalic dopaminergic and motor neurons. Acts by binding to its coreceptor, GFRA4, leading to autophosphorylation and activation of the RET receptor.</text>
</comment>
<comment type="subcellular location">
    <subcellularLocation>
        <location evidence="1">Secreted</location>
    </subcellularLocation>
</comment>
<evidence type="ECO:0000313" key="14">
    <source>
        <dbReference type="Proteomes" id="UP000009136"/>
    </source>
</evidence>
<feature type="domain" description="TGF-beta family profile" evidence="12">
    <location>
        <begin position="131"/>
        <end position="229"/>
    </location>
</feature>
<dbReference type="FunFam" id="2.10.90.10:FF:000040">
    <property type="entry name" value="Persephin"/>
    <property type="match status" value="1"/>
</dbReference>
<dbReference type="Pfam" id="PF00019">
    <property type="entry name" value="TGF_beta"/>
    <property type="match status" value="1"/>
</dbReference>
<dbReference type="InterPro" id="IPR043401">
    <property type="entry name" value="GDNF_fam"/>
</dbReference>
<dbReference type="PANTHER" id="PTHR12173">
    <property type="entry name" value="GDNF SUBFAMILY OF TGF-BETA FAMILY"/>
    <property type="match status" value="1"/>
</dbReference>
<evidence type="ECO:0000256" key="4">
    <source>
        <dbReference type="ARBA" id="ARBA00022729"/>
    </source>
</evidence>
<dbReference type="PANTHER" id="PTHR12173:SF8">
    <property type="entry name" value="PERSEPHIN"/>
    <property type="match status" value="1"/>
</dbReference>
<name>A0AAA9TRH2_BOVIN</name>
<dbReference type="Proteomes" id="UP000009136">
    <property type="component" value="Chromosome 7"/>
</dbReference>
<keyword evidence="14" id="KW-1185">Reference proteome</keyword>
<evidence type="ECO:0000256" key="8">
    <source>
        <dbReference type="ARBA" id="ARBA00066039"/>
    </source>
</evidence>
<evidence type="ECO:0000256" key="5">
    <source>
        <dbReference type="ARBA" id="ARBA00023030"/>
    </source>
</evidence>
<evidence type="ECO:0000313" key="13">
    <source>
        <dbReference type="Ensembl" id="ENSBTAP00000100984.1"/>
    </source>
</evidence>
<dbReference type="SUPFAM" id="SSF57501">
    <property type="entry name" value="Cystine-knot cytokines"/>
    <property type="match status" value="1"/>
</dbReference>
<organism evidence="13 14">
    <name type="scientific">Bos taurus</name>
    <name type="common">Bovine</name>
    <dbReference type="NCBI Taxonomy" id="9913"/>
    <lineage>
        <taxon>Eukaryota</taxon>
        <taxon>Metazoa</taxon>
        <taxon>Chordata</taxon>
        <taxon>Craniata</taxon>
        <taxon>Vertebrata</taxon>
        <taxon>Euteleostomi</taxon>
        <taxon>Mammalia</taxon>
        <taxon>Eutheria</taxon>
        <taxon>Laurasiatheria</taxon>
        <taxon>Artiodactyla</taxon>
        <taxon>Ruminantia</taxon>
        <taxon>Pecora</taxon>
        <taxon>Bovidae</taxon>
        <taxon>Bovinae</taxon>
        <taxon>Bos</taxon>
    </lineage>
</organism>
<dbReference type="GO" id="GO:0008083">
    <property type="term" value="F:growth factor activity"/>
    <property type="evidence" value="ECO:0007669"/>
    <property type="project" value="UniProtKB-KW"/>
</dbReference>
<feature type="region of interest" description="Disordered" evidence="11">
    <location>
        <begin position="87"/>
        <end position="109"/>
    </location>
</feature>
<reference evidence="13" key="3">
    <citation type="submission" date="2025-09" db="UniProtKB">
        <authorList>
            <consortium name="Ensembl"/>
        </authorList>
    </citation>
    <scope>IDENTIFICATION</scope>
    <source>
        <strain evidence="13">Hereford</strain>
    </source>
</reference>
<evidence type="ECO:0000256" key="9">
    <source>
        <dbReference type="ARBA" id="ARBA00073984"/>
    </source>
</evidence>
<dbReference type="GeneTree" id="ENSGT00950000182993"/>